<feature type="transmembrane region" description="Helical" evidence="7">
    <location>
        <begin position="385"/>
        <end position="404"/>
    </location>
</feature>
<gene>
    <name evidence="8" type="ORF">LHA35_06360</name>
</gene>
<feature type="transmembrane region" description="Helical" evidence="7">
    <location>
        <begin position="296"/>
        <end position="320"/>
    </location>
</feature>
<evidence type="ECO:0000256" key="2">
    <source>
        <dbReference type="ARBA" id="ARBA00007430"/>
    </source>
</evidence>
<feature type="transmembrane region" description="Helical" evidence="7">
    <location>
        <begin position="416"/>
        <end position="441"/>
    </location>
</feature>
<dbReference type="InterPro" id="IPR050833">
    <property type="entry name" value="Poly_Biosynth_Transport"/>
</dbReference>
<feature type="transmembrane region" description="Helical" evidence="7">
    <location>
        <begin position="52"/>
        <end position="74"/>
    </location>
</feature>
<feature type="transmembrane region" description="Helical" evidence="7">
    <location>
        <begin position="360"/>
        <end position="379"/>
    </location>
</feature>
<evidence type="ECO:0000256" key="6">
    <source>
        <dbReference type="ARBA" id="ARBA00023136"/>
    </source>
</evidence>
<dbReference type="RefSeq" id="WP_226605963.1">
    <property type="nucleotide sequence ID" value="NZ_JAJAQI010000007.1"/>
</dbReference>
<evidence type="ECO:0000313" key="8">
    <source>
        <dbReference type="EMBL" id="MCB4821352.1"/>
    </source>
</evidence>
<accession>A0A9X1IBA9</accession>
<feature type="transmembrane region" description="Helical" evidence="7">
    <location>
        <begin position="20"/>
        <end position="40"/>
    </location>
</feature>
<evidence type="ECO:0000256" key="3">
    <source>
        <dbReference type="ARBA" id="ARBA00022475"/>
    </source>
</evidence>
<dbReference type="PANTHER" id="PTHR30250:SF10">
    <property type="entry name" value="LIPOPOLYSACCHARIDE BIOSYNTHESIS PROTEIN WZXC"/>
    <property type="match status" value="1"/>
</dbReference>
<dbReference type="PANTHER" id="PTHR30250">
    <property type="entry name" value="PST FAMILY PREDICTED COLANIC ACID TRANSPORTER"/>
    <property type="match status" value="1"/>
</dbReference>
<feature type="transmembrane region" description="Helical" evidence="7">
    <location>
        <begin position="151"/>
        <end position="170"/>
    </location>
</feature>
<evidence type="ECO:0000313" key="9">
    <source>
        <dbReference type="Proteomes" id="UP001139311"/>
    </source>
</evidence>
<evidence type="ECO:0000256" key="5">
    <source>
        <dbReference type="ARBA" id="ARBA00022989"/>
    </source>
</evidence>
<proteinExistence type="inferred from homology"/>
<dbReference type="AlphaFoldDB" id="A0A9X1IBA9"/>
<dbReference type="Pfam" id="PF13440">
    <property type="entry name" value="Polysacc_synt_3"/>
    <property type="match status" value="1"/>
</dbReference>
<organism evidence="8 9">
    <name type="scientific">Roseicella aerolata</name>
    <dbReference type="NCBI Taxonomy" id="2883479"/>
    <lineage>
        <taxon>Bacteria</taxon>
        <taxon>Pseudomonadati</taxon>
        <taxon>Pseudomonadota</taxon>
        <taxon>Alphaproteobacteria</taxon>
        <taxon>Acetobacterales</taxon>
        <taxon>Roseomonadaceae</taxon>
        <taxon>Roseicella</taxon>
    </lineage>
</organism>
<comment type="caution">
    <text evidence="8">The sequence shown here is derived from an EMBL/GenBank/DDBJ whole genome shotgun (WGS) entry which is preliminary data.</text>
</comment>
<evidence type="ECO:0000256" key="4">
    <source>
        <dbReference type="ARBA" id="ARBA00022692"/>
    </source>
</evidence>
<feature type="transmembrane region" description="Helical" evidence="7">
    <location>
        <begin position="120"/>
        <end position="142"/>
    </location>
</feature>
<keyword evidence="6 7" id="KW-0472">Membrane</keyword>
<comment type="similarity">
    <text evidence="2">Belongs to the polysaccharide synthase family.</text>
</comment>
<dbReference type="GO" id="GO:0005886">
    <property type="term" value="C:plasma membrane"/>
    <property type="evidence" value="ECO:0007669"/>
    <property type="project" value="UniProtKB-SubCell"/>
</dbReference>
<keyword evidence="4 7" id="KW-0812">Transmembrane</keyword>
<feature type="transmembrane region" description="Helical" evidence="7">
    <location>
        <begin position="326"/>
        <end position="348"/>
    </location>
</feature>
<feature type="transmembrane region" description="Helical" evidence="7">
    <location>
        <begin position="447"/>
        <end position="470"/>
    </location>
</feature>
<dbReference type="Proteomes" id="UP001139311">
    <property type="component" value="Unassembled WGS sequence"/>
</dbReference>
<reference evidence="8" key="1">
    <citation type="submission" date="2021-10" db="EMBL/GenBank/DDBJ databases">
        <title>Roseicella aerolatum sp. nov., isolated from aerosols of e-waste dismantling site.</title>
        <authorList>
            <person name="Qin T."/>
        </authorList>
    </citation>
    <scope>NUCLEOTIDE SEQUENCE</scope>
    <source>
        <strain evidence="8">GB24</strain>
    </source>
</reference>
<feature type="transmembrane region" description="Helical" evidence="7">
    <location>
        <begin position="176"/>
        <end position="198"/>
    </location>
</feature>
<keyword evidence="5 7" id="KW-1133">Transmembrane helix</keyword>
<evidence type="ECO:0000256" key="1">
    <source>
        <dbReference type="ARBA" id="ARBA00004651"/>
    </source>
</evidence>
<keyword evidence="9" id="KW-1185">Reference proteome</keyword>
<name>A0A9X1IBA9_9PROT</name>
<comment type="subcellular location">
    <subcellularLocation>
        <location evidence="1">Cell membrane</location>
        <topology evidence="1">Multi-pass membrane protein</topology>
    </subcellularLocation>
</comment>
<feature type="transmembrane region" description="Helical" evidence="7">
    <location>
        <begin position="86"/>
        <end position="114"/>
    </location>
</feature>
<protein>
    <submittedName>
        <fullName evidence="8">Oligosaccharide flippase family protein</fullName>
    </submittedName>
</protein>
<sequence>MSGTAEAAATGRQWADRAKWSVLFGLGTQLPVLVSFVLVARWVTPEDFGTMAIAWIIAGLGQIFLLETLGDAIVRRSELGDAERDATFWTGLALGLGFALLTAATAGLAAAFFGNPALSAVLPVLALRLVFDGLAIVPDALLRRAYALRKLALRTTMANGLAAVAAVLLARQGHGVWALVMQQVVLGAVTAAVAWGAAPFRPRLSRLPPRDVLTYFRSASLFRSVDFSSANLDRFLLGRFRGPAELGLYSVAGRVQALTLELIVGTGLRLLALPLLARAGSDRAALRRAYLAALRFLSLAAFPCLAGLGLVAGLLVPALFGENWRPAVPLVQILMAEALVGTLAMLNGTLLRAIGKPQRWLLVQSVAFILGTVLVLAAVRHGVALVALAILAKAILLFPLHFALVRRACGFAPRDYVLALLPAAMGTLAMAAVVLGIRAWLEPQAGAATLFGAMVLAGGAAYAAAVIPWFRHEIRRALARRMAGGARGAIPGEVASGSRGGP</sequence>
<evidence type="ECO:0000256" key="7">
    <source>
        <dbReference type="SAM" id="Phobius"/>
    </source>
</evidence>
<keyword evidence="3" id="KW-1003">Cell membrane</keyword>
<dbReference type="EMBL" id="JAJAQI010000007">
    <property type="protein sequence ID" value="MCB4821352.1"/>
    <property type="molecule type" value="Genomic_DNA"/>
</dbReference>